<evidence type="ECO:0000313" key="3">
    <source>
        <dbReference type="EMBL" id="CAD2096472.1"/>
    </source>
</evidence>
<feature type="signal peptide" evidence="2">
    <location>
        <begin position="1"/>
        <end position="25"/>
    </location>
</feature>
<organism evidence="3 4">
    <name type="scientific">Plasmodium vinckei brucechwatti</name>
    <dbReference type="NCBI Taxonomy" id="119398"/>
    <lineage>
        <taxon>Eukaryota</taxon>
        <taxon>Sar</taxon>
        <taxon>Alveolata</taxon>
        <taxon>Apicomplexa</taxon>
        <taxon>Aconoidasida</taxon>
        <taxon>Haemosporida</taxon>
        <taxon>Plasmodiidae</taxon>
        <taxon>Plasmodium</taxon>
        <taxon>Plasmodium (Vinckeia)</taxon>
    </lineage>
</organism>
<keyword evidence="2" id="KW-0732">Signal</keyword>
<gene>
    <name evidence="3" type="ORF">PVBDA_1104900</name>
</gene>
<dbReference type="AlphaFoldDB" id="A0A6V7SEW1"/>
<evidence type="ECO:0000256" key="1">
    <source>
        <dbReference type="SAM" id="MobiDB-lite"/>
    </source>
</evidence>
<reference evidence="3 4" key="1">
    <citation type="submission" date="2020-08" db="EMBL/GenBank/DDBJ databases">
        <authorList>
            <person name="Ramaprasad A."/>
        </authorList>
    </citation>
    <scope>NUCLEOTIDE SEQUENCE [LARGE SCALE GENOMIC DNA]</scope>
</reference>
<feature type="region of interest" description="Disordered" evidence="1">
    <location>
        <begin position="113"/>
        <end position="132"/>
    </location>
</feature>
<evidence type="ECO:0000256" key="2">
    <source>
        <dbReference type="SAM" id="SignalP"/>
    </source>
</evidence>
<proteinExistence type="predicted"/>
<dbReference type="EMBL" id="LR865389">
    <property type="protein sequence ID" value="CAD2096472.1"/>
    <property type="molecule type" value="Genomic_DNA"/>
</dbReference>
<feature type="chain" id="PRO_5027839104" evidence="2">
    <location>
        <begin position="26"/>
        <end position="387"/>
    </location>
</feature>
<protein>
    <submittedName>
        <fullName evidence="3">Fam-a protein</fullName>
    </submittedName>
</protein>
<feature type="compositionally biased region" description="Basic and acidic residues" evidence="1">
    <location>
        <begin position="118"/>
        <end position="132"/>
    </location>
</feature>
<sequence length="387" mass="45175">MNKFYIQIALFLLSIFIYTNNKTLATGLTPKEQNNKTRVNVLTPKEQNNKTLPTVLTPEEENNKIFTAVLTPEELNNKIFAAVLPPEELNKRTRTYALSEEDHARIDAIVRKSLSSKNTREQKKEQTKEITKTKAKPKKTCYTPKEIYIKNKNLLCTNPNEITNAVKLMNEAATHLEHHATCKDGYEPWRWNSQLNNVLYKKNHGDTVVQKINVKYYHAHTYNEITNILWDPALANKFNNGSVRRKIVRVYNPNLVMMHQSYKKSTFDSWKYFYALAAKIDISKEKTIIVMTSANINDHHPSKKEYKNTIIESANLFKININSNNSIRKGRWKKTFVNIAGYILEKTRAYVDITYLESIDGHTPNYRDLINVRNLNNFFHFNKKWVI</sequence>
<dbReference type="InterPro" id="IPR006486">
    <property type="entry name" value="PYST_A"/>
</dbReference>
<evidence type="ECO:0000313" key="4">
    <source>
        <dbReference type="Proteomes" id="UP000515550"/>
    </source>
</evidence>
<dbReference type="NCBIfam" id="TIGR01599">
    <property type="entry name" value="PYST-A"/>
    <property type="match status" value="1"/>
</dbReference>
<dbReference type="Proteomes" id="UP000515550">
    <property type="component" value="Chromosome PVBDA_11"/>
</dbReference>
<dbReference type="VEuPathDB" id="PlasmoDB:PVBDA_1104900"/>
<name>A0A6V7SEW1_PLAVN</name>
<dbReference type="SUPFAM" id="SSF55961">
    <property type="entry name" value="Bet v1-like"/>
    <property type="match status" value="1"/>
</dbReference>
<accession>A0A6V7SEW1</accession>